<accession>A0A4Z0KMU9</accession>
<reference evidence="1 2" key="1">
    <citation type="submission" date="2018-10" db="EMBL/GenBank/DDBJ databases">
        <title>Brevibacterium genomes from Austrain hard cheese rinds.</title>
        <authorList>
            <person name="Anast J.M."/>
            <person name="Dzieciol M."/>
            <person name="Schultz D.L."/>
            <person name="Mann E."/>
            <person name="Wagner M."/>
            <person name="Schmitz-Esser S."/>
        </authorList>
    </citation>
    <scope>NUCLEOTIDE SEQUENCE [LARGE SCALE GENOMIC DNA]</scope>
    <source>
        <strain evidence="1 2">L261</strain>
    </source>
</reference>
<organism evidence="1 2">
    <name type="scientific">Brevibacterium aurantiacum</name>
    <dbReference type="NCBI Taxonomy" id="273384"/>
    <lineage>
        <taxon>Bacteria</taxon>
        <taxon>Bacillati</taxon>
        <taxon>Actinomycetota</taxon>
        <taxon>Actinomycetes</taxon>
        <taxon>Micrococcales</taxon>
        <taxon>Brevibacteriaceae</taxon>
        <taxon>Brevibacterium</taxon>
    </lineage>
</organism>
<dbReference type="InterPro" id="IPR016181">
    <property type="entry name" value="Acyl_CoA_acyltransferase"/>
</dbReference>
<evidence type="ECO:0000313" key="1">
    <source>
        <dbReference type="EMBL" id="TGD38881.1"/>
    </source>
</evidence>
<dbReference type="AlphaFoldDB" id="A0A4Z0KMU9"/>
<gene>
    <name evidence="1" type="ORF">EB834_10075</name>
</gene>
<dbReference type="Gene3D" id="3.40.630.30">
    <property type="match status" value="1"/>
</dbReference>
<proteinExistence type="predicted"/>
<dbReference type="Proteomes" id="UP000297736">
    <property type="component" value="Unassembled WGS sequence"/>
</dbReference>
<protein>
    <submittedName>
        <fullName evidence="1">N-acetyltransferase</fullName>
    </submittedName>
</protein>
<dbReference type="SUPFAM" id="SSF55729">
    <property type="entry name" value="Acyl-CoA N-acyltransferases (Nat)"/>
    <property type="match status" value="1"/>
</dbReference>
<dbReference type="EMBL" id="RHFF01000008">
    <property type="protein sequence ID" value="TGD38881.1"/>
    <property type="molecule type" value="Genomic_DNA"/>
</dbReference>
<name>A0A4Z0KMU9_BREAU</name>
<dbReference type="RefSeq" id="WP_083532475.1">
    <property type="nucleotide sequence ID" value="NZ_JABUXX010000012.1"/>
</dbReference>
<evidence type="ECO:0000313" key="2">
    <source>
        <dbReference type="Proteomes" id="UP000297736"/>
    </source>
</evidence>
<comment type="caution">
    <text evidence="1">The sequence shown here is derived from an EMBL/GenBank/DDBJ whole genome shotgun (WGS) entry which is preliminary data.</text>
</comment>
<sequence length="247" mass="27272">MKLRFSTLQTRPELLRELLNMENTWPEFIRQDPIGELYYNADILLQLAEYTLLALDDHDAIIAKVHSIPFQTPPNGELPADGWDGAIRRGLIRLLTGSTPNAISALEIAVRSDARGQGVSAQALEAARVNARRLGFSQLLAPVRPNGKVDPFQDMQAYVHRTREDGLPLDPWLRTHVRAGGTVESIAQRSMVVTGTLSEWRAWTGLPFDTSGPVHVPDALAPVHCDAELGIATYVEPNIWVSHSTEG</sequence>
<dbReference type="GO" id="GO:0016740">
    <property type="term" value="F:transferase activity"/>
    <property type="evidence" value="ECO:0007669"/>
    <property type="project" value="UniProtKB-KW"/>
</dbReference>
<keyword evidence="1" id="KW-0808">Transferase</keyword>